<dbReference type="EMBL" id="FOWX01000004">
    <property type="protein sequence ID" value="SFP04854.1"/>
    <property type="molecule type" value="Genomic_DNA"/>
</dbReference>
<dbReference type="Proteomes" id="UP000198784">
    <property type="component" value="Unassembled WGS sequence"/>
</dbReference>
<feature type="domain" description="SsuA/THI5-like" evidence="1">
    <location>
        <begin position="96"/>
        <end position="277"/>
    </location>
</feature>
<organism evidence="2 3">
    <name type="scientific">Pseudomonas borbori</name>
    <dbReference type="NCBI Taxonomy" id="289003"/>
    <lineage>
        <taxon>Bacteria</taxon>
        <taxon>Pseudomonadati</taxon>
        <taxon>Pseudomonadota</taxon>
        <taxon>Gammaproteobacteria</taxon>
        <taxon>Pseudomonadales</taxon>
        <taxon>Pseudomonadaceae</taxon>
        <taxon>Pseudomonas</taxon>
    </lineage>
</organism>
<keyword evidence="3" id="KW-1185">Reference proteome</keyword>
<protein>
    <submittedName>
        <fullName evidence="2">NitT/TauT family transport system substrate-binding protein</fullName>
    </submittedName>
</protein>
<evidence type="ECO:0000259" key="1">
    <source>
        <dbReference type="Pfam" id="PF09084"/>
    </source>
</evidence>
<dbReference type="Gene3D" id="3.40.190.10">
    <property type="entry name" value="Periplasmic binding protein-like II"/>
    <property type="match status" value="2"/>
</dbReference>
<dbReference type="AlphaFoldDB" id="A0A1I5M5G9"/>
<dbReference type="PANTHER" id="PTHR30024">
    <property type="entry name" value="ALIPHATIC SULFONATES-BINDING PROTEIN-RELATED"/>
    <property type="match status" value="1"/>
</dbReference>
<proteinExistence type="predicted"/>
<sequence>MMRLILFLALALLRALTALHGVPATLALLALFGGASAMAAEPGENANSRLPVLTLSVLQFGTAHWELDHLQRRQLDRAQGFELEVRLVADLPASRLAVASGSVDGAVGDLLWAQSRYAAGTPYLYLPFSSQIGEIVVAGDSAIERLADLPGKRIGVAGGPESLGWLLLQQVAGQQGIDLARDAQVQFAAPPLLSQALRRGQVDALVTYWHFAARLRAESGSRSAFALADLLQALELNPDLPVLGYLFPQPWAAQHLALLGRFERALRQGKTELAATPAYWDAIRPLMRAEDDAVFAALRAGFVEGTPKPLDAERIADLRRLLSLTGADPAQLMPETLFFRAEP</sequence>
<evidence type="ECO:0000313" key="2">
    <source>
        <dbReference type="EMBL" id="SFP04854.1"/>
    </source>
</evidence>
<dbReference type="STRING" id="289003.SAMN05216190_104105"/>
<dbReference type="Pfam" id="PF09084">
    <property type="entry name" value="NMT1"/>
    <property type="match status" value="1"/>
</dbReference>
<dbReference type="SUPFAM" id="SSF53850">
    <property type="entry name" value="Periplasmic binding protein-like II"/>
    <property type="match status" value="1"/>
</dbReference>
<dbReference type="PANTHER" id="PTHR30024:SF48">
    <property type="entry name" value="ABC TRANSPORTER SUBSTRATE-BINDING PROTEIN"/>
    <property type="match status" value="1"/>
</dbReference>
<gene>
    <name evidence="2" type="ORF">SAMN05216190_104105</name>
</gene>
<evidence type="ECO:0000313" key="3">
    <source>
        <dbReference type="Proteomes" id="UP000198784"/>
    </source>
</evidence>
<dbReference type="InterPro" id="IPR015168">
    <property type="entry name" value="SsuA/THI5"/>
</dbReference>
<reference evidence="3" key="1">
    <citation type="submission" date="2016-10" db="EMBL/GenBank/DDBJ databases">
        <authorList>
            <person name="Varghese N."/>
            <person name="Submissions S."/>
        </authorList>
    </citation>
    <scope>NUCLEOTIDE SEQUENCE [LARGE SCALE GENOMIC DNA]</scope>
    <source>
        <strain evidence="3">DSM 17834</strain>
    </source>
</reference>
<name>A0A1I5M5G9_9PSED</name>
<accession>A0A1I5M5G9</accession>